<accession>A0A0V1LZ75</accession>
<dbReference type="AlphaFoldDB" id="A0A0V1LZ75"/>
<dbReference type="Proteomes" id="UP000054843">
    <property type="component" value="Unassembled WGS sequence"/>
</dbReference>
<feature type="region of interest" description="Disordered" evidence="1">
    <location>
        <begin position="1"/>
        <end position="38"/>
    </location>
</feature>
<keyword evidence="3" id="KW-1185">Reference proteome</keyword>
<proteinExistence type="predicted"/>
<evidence type="ECO:0000313" key="3">
    <source>
        <dbReference type="Proteomes" id="UP000054843"/>
    </source>
</evidence>
<evidence type="ECO:0000313" key="2">
    <source>
        <dbReference type="EMBL" id="KRZ64804.1"/>
    </source>
</evidence>
<gene>
    <name evidence="2" type="ORF">T10_10708</name>
</gene>
<dbReference type="EMBL" id="JYDO01000763">
    <property type="protein sequence ID" value="KRZ64804.1"/>
    <property type="molecule type" value="Genomic_DNA"/>
</dbReference>
<protein>
    <submittedName>
        <fullName evidence="2">Uncharacterized protein</fullName>
    </submittedName>
</protein>
<sequence length="38" mass="4034">MLTAVVATDQPSETHEEGGCGIFQWHGPEPEHSGSQPS</sequence>
<evidence type="ECO:0000256" key="1">
    <source>
        <dbReference type="SAM" id="MobiDB-lite"/>
    </source>
</evidence>
<organism evidence="2 3">
    <name type="scientific">Trichinella papuae</name>
    <dbReference type="NCBI Taxonomy" id="268474"/>
    <lineage>
        <taxon>Eukaryota</taxon>
        <taxon>Metazoa</taxon>
        <taxon>Ecdysozoa</taxon>
        <taxon>Nematoda</taxon>
        <taxon>Enoplea</taxon>
        <taxon>Dorylaimia</taxon>
        <taxon>Trichinellida</taxon>
        <taxon>Trichinellidae</taxon>
        <taxon>Trichinella</taxon>
    </lineage>
</organism>
<reference evidence="2 3" key="1">
    <citation type="submission" date="2015-01" db="EMBL/GenBank/DDBJ databases">
        <title>Evolution of Trichinella species and genotypes.</title>
        <authorList>
            <person name="Korhonen P.K."/>
            <person name="Edoardo P."/>
            <person name="Giuseppe L.R."/>
            <person name="Gasser R.B."/>
        </authorList>
    </citation>
    <scope>NUCLEOTIDE SEQUENCE [LARGE SCALE GENOMIC DNA]</scope>
    <source>
        <strain evidence="2">ISS1980</strain>
    </source>
</reference>
<name>A0A0V1LZ75_9BILA</name>
<comment type="caution">
    <text evidence="2">The sequence shown here is derived from an EMBL/GenBank/DDBJ whole genome shotgun (WGS) entry which is preliminary data.</text>
</comment>